<sequence>MAWLWPSASAATRLERGSSTLLSVQQVPACGIALRIHEGRETDQYRCDKGHEFGMDWPEPATEPQWPPPSDLIESGNS</sequence>
<dbReference type="Proteomes" id="UP000253628">
    <property type="component" value="Unassembled WGS sequence"/>
</dbReference>
<evidence type="ECO:0000313" key="2">
    <source>
        <dbReference type="EMBL" id="RBP37898.1"/>
    </source>
</evidence>
<proteinExistence type="predicted"/>
<evidence type="ECO:0000313" key="3">
    <source>
        <dbReference type="Proteomes" id="UP000253628"/>
    </source>
</evidence>
<dbReference type="EMBL" id="QNRQ01000008">
    <property type="protein sequence ID" value="RBP37898.1"/>
    <property type="molecule type" value="Genomic_DNA"/>
</dbReference>
<feature type="region of interest" description="Disordered" evidence="1">
    <location>
        <begin position="50"/>
        <end position="78"/>
    </location>
</feature>
<dbReference type="AlphaFoldDB" id="A0A366H802"/>
<organism evidence="2 3">
    <name type="scientific">Eoetvoesiella caeni</name>
    <dbReference type="NCBI Taxonomy" id="645616"/>
    <lineage>
        <taxon>Bacteria</taxon>
        <taxon>Pseudomonadati</taxon>
        <taxon>Pseudomonadota</taxon>
        <taxon>Betaproteobacteria</taxon>
        <taxon>Burkholderiales</taxon>
        <taxon>Alcaligenaceae</taxon>
        <taxon>Eoetvoesiella</taxon>
    </lineage>
</organism>
<reference evidence="2 3" key="1">
    <citation type="submission" date="2018-06" db="EMBL/GenBank/DDBJ databases">
        <title>Genomic Encyclopedia of Type Strains, Phase IV (KMG-IV): sequencing the most valuable type-strain genomes for metagenomic binning, comparative biology and taxonomic classification.</title>
        <authorList>
            <person name="Goeker M."/>
        </authorList>
    </citation>
    <scope>NUCLEOTIDE SEQUENCE [LARGE SCALE GENOMIC DNA]</scope>
    <source>
        <strain evidence="2 3">DSM 25520</strain>
    </source>
</reference>
<protein>
    <submittedName>
        <fullName evidence="2">Uncharacterized protein</fullName>
    </submittedName>
</protein>
<name>A0A366H802_9BURK</name>
<keyword evidence="3" id="KW-1185">Reference proteome</keyword>
<evidence type="ECO:0000256" key="1">
    <source>
        <dbReference type="SAM" id="MobiDB-lite"/>
    </source>
</evidence>
<comment type="caution">
    <text evidence="2">The sequence shown here is derived from an EMBL/GenBank/DDBJ whole genome shotgun (WGS) entry which is preliminary data.</text>
</comment>
<gene>
    <name evidence="2" type="ORF">DFR37_10880</name>
</gene>
<accession>A0A366H802</accession>